<reference evidence="16 21" key="1">
    <citation type="journal article" date="2019" name="Nat. Med.">
        <title>A library of human gut bacterial isolates paired with longitudinal multiomics data enables mechanistic microbiome research.</title>
        <authorList>
            <person name="Poyet M."/>
            <person name="Groussin M."/>
            <person name="Gibbons S.M."/>
            <person name="Avila-Pacheco J."/>
            <person name="Jiang X."/>
            <person name="Kearney S.M."/>
            <person name="Perrotta A.R."/>
            <person name="Berdy B."/>
            <person name="Zhao S."/>
            <person name="Lieberman T.D."/>
            <person name="Swanson P.K."/>
            <person name="Smith M."/>
            <person name="Roesemann S."/>
            <person name="Alexander J.E."/>
            <person name="Rich S.A."/>
            <person name="Livny J."/>
            <person name="Vlamakis H."/>
            <person name="Clish C."/>
            <person name="Bullock K."/>
            <person name="Deik A."/>
            <person name="Scott J."/>
            <person name="Pierce K.A."/>
            <person name="Xavier R.J."/>
            <person name="Alm E.J."/>
        </authorList>
    </citation>
    <scope>NUCLEOTIDE SEQUENCE [LARGE SCALE GENOMIC DNA]</scope>
    <source>
        <strain evidence="16 21">BIOML-A165</strain>
    </source>
</reference>
<dbReference type="CDD" id="cd00082">
    <property type="entry name" value="HisKA"/>
    <property type="match status" value="1"/>
</dbReference>
<keyword evidence="8" id="KW-0902">Two-component regulatory system</keyword>
<evidence type="ECO:0000256" key="2">
    <source>
        <dbReference type="ARBA" id="ARBA00012438"/>
    </source>
</evidence>
<organism evidence="16 21">
    <name type="scientific">Bacteroides thetaiotaomicron</name>
    <dbReference type="NCBI Taxonomy" id="818"/>
    <lineage>
        <taxon>Bacteria</taxon>
        <taxon>Pseudomonadati</taxon>
        <taxon>Bacteroidota</taxon>
        <taxon>Bacteroidia</taxon>
        <taxon>Bacteroidales</taxon>
        <taxon>Bacteroidaceae</taxon>
        <taxon>Bacteroides</taxon>
    </lineage>
</organism>
<dbReference type="PROSITE" id="PS01124">
    <property type="entry name" value="HTH_ARAC_FAMILY_2"/>
    <property type="match status" value="1"/>
</dbReference>
<dbReference type="InterPro" id="IPR009057">
    <property type="entry name" value="Homeodomain-like_sf"/>
</dbReference>
<feature type="modified residue" description="4-aspartylphosphate" evidence="11">
    <location>
        <position position="1132"/>
    </location>
</feature>
<dbReference type="CDD" id="cd17574">
    <property type="entry name" value="REC_OmpR"/>
    <property type="match status" value="1"/>
</dbReference>
<dbReference type="FunFam" id="1.10.287.130:FF:000034">
    <property type="entry name" value="Two-component system sensor histidine kinase/response regulator"/>
    <property type="match status" value="1"/>
</dbReference>
<dbReference type="InterPro" id="IPR001789">
    <property type="entry name" value="Sig_transdc_resp-reg_receiver"/>
</dbReference>
<evidence type="ECO:0000259" key="14">
    <source>
        <dbReference type="PROSITE" id="PS50109"/>
    </source>
</evidence>
<evidence type="ECO:0000256" key="6">
    <source>
        <dbReference type="ARBA" id="ARBA00022777"/>
    </source>
</evidence>
<dbReference type="GO" id="GO:0000155">
    <property type="term" value="F:phosphorelay sensor kinase activity"/>
    <property type="evidence" value="ECO:0007669"/>
    <property type="project" value="InterPro"/>
</dbReference>
<dbReference type="PANTHER" id="PTHR43547:SF2">
    <property type="entry name" value="HYBRID SIGNAL TRANSDUCTION HISTIDINE KINASE C"/>
    <property type="match status" value="1"/>
</dbReference>
<dbReference type="SMART" id="SM00388">
    <property type="entry name" value="HisKA"/>
    <property type="match status" value="1"/>
</dbReference>
<evidence type="ECO:0000313" key="16">
    <source>
        <dbReference type="EMBL" id="KAB4447851.1"/>
    </source>
</evidence>
<comment type="catalytic activity">
    <reaction evidence="1">
        <text>ATP + protein L-histidine = ADP + protein N-phospho-L-histidine.</text>
        <dbReference type="EC" id="2.7.13.3"/>
    </reaction>
</comment>
<evidence type="ECO:0000256" key="12">
    <source>
        <dbReference type="SAM" id="Phobius"/>
    </source>
</evidence>
<dbReference type="InterPro" id="IPR003594">
    <property type="entry name" value="HATPase_dom"/>
</dbReference>
<dbReference type="Gene3D" id="1.10.287.130">
    <property type="match status" value="1"/>
</dbReference>
<dbReference type="Gene3D" id="3.40.50.2300">
    <property type="match status" value="1"/>
</dbReference>
<dbReference type="PRINTS" id="PR00344">
    <property type="entry name" value="BCTRLSENSOR"/>
</dbReference>
<keyword evidence="12" id="KW-1133">Transmembrane helix</keyword>
<dbReference type="InterPro" id="IPR018060">
    <property type="entry name" value="HTH_AraC"/>
</dbReference>
<keyword evidence="9" id="KW-0805">Transcription regulation</keyword>
<name>A0A0P0FJ65_BACT4</name>
<dbReference type="Pfam" id="PF07495">
    <property type="entry name" value="Y_Y_Y"/>
    <property type="match status" value="1"/>
</dbReference>
<keyword evidence="6" id="KW-0418">Kinase</keyword>
<keyword evidence="5" id="KW-0547">Nucleotide-binding</keyword>
<feature type="domain" description="Response regulatory" evidence="15">
    <location>
        <begin position="1084"/>
        <end position="1199"/>
    </location>
</feature>
<dbReference type="EMBL" id="CP083680">
    <property type="protein sequence ID" value="UYU68739.1"/>
    <property type="molecule type" value="Genomic_DNA"/>
</dbReference>
<keyword evidence="12" id="KW-0812">Transmembrane</keyword>
<evidence type="ECO:0000313" key="19">
    <source>
        <dbReference type="EMBL" id="UYU73930.1"/>
    </source>
</evidence>
<dbReference type="FunFam" id="3.30.565.10:FF:000037">
    <property type="entry name" value="Hybrid sensor histidine kinase/response regulator"/>
    <property type="match status" value="1"/>
</dbReference>
<evidence type="ECO:0000256" key="4">
    <source>
        <dbReference type="ARBA" id="ARBA00022679"/>
    </source>
</evidence>
<dbReference type="Proteomes" id="UP001162960">
    <property type="component" value="Chromosome"/>
</dbReference>
<dbReference type="Proteomes" id="UP001217776">
    <property type="component" value="Unassembled WGS sequence"/>
</dbReference>
<dbReference type="SUPFAM" id="SSF55874">
    <property type="entry name" value="ATPase domain of HSP90 chaperone/DNA topoisomerase II/histidine kinase"/>
    <property type="match status" value="1"/>
</dbReference>
<dbReference type="InterPro" id="IPR011123">
    <property type="entry name" value="Y_Y_Y"/>
</dbReference>
<dbReference type="FunFam" id="1.10.10.60:FF:000284">
    <property type="entry name" value="Two-component system sensor histidine kinase/response regulator"/>
    <property type="match status" value="1"/>
</dbReference>
<dbReference type="PROSITE" id="PS50110">
    <property type="entry name" value="RESPONSE_REGULATORY"/>
    <property type="match status" value="1"/>
</dbReference>
<keyword evidence="3 11" id="KW-0597">Phosphoprotein</keyword>
<keyword evidence="12" id="KW-0472">Membrane</keyword>
<dbReference type="Proteomes" id="UP001156216">
    <property type="component" value="Chromosome"/>
</dbReference>
<evidence type="ECO:0000256" key="1">
    <source>
        <dbReference type="ARBA" id="ARBA00000085"/>
    </source>
</evidence>
<feature type="domain" description="Histidine kinase" evidence="14">
    <location>
        <begin position="818"/>
        <end position="1034"/>
    </location>
</feature>
<evidence type="ECO:0000313" key="21">
    <source>
        <dbReference type="Proteomes" id="UP000460317"/>
    </source>
</evidence>
<protein>
    <recommendedName>
        <fullName evidence="2">histidine kinase</fullName>
        <ecNumber evidence="2">2.7.13.3</ecNumber>
    </recommendedName>
</protein>
<evidence type="ECO:0000259" key="13">
    <source>
        <dbReference type="PROSITE" id="PS01124"/>
    </source>
</evidence>
<dbReference type="RefSeq" id="WP_048697637.1">
    <property type="nucleotide sequence ID" value="NZ_AP022660.1"/>
</dbReference>
<dbReference type="InterPro" id="IPR011110">
    <property type="entry name" value="Reg_prop"/>
</dbReference>
<evidence type="ECO:0000313" key="17">
    <source>
        <dbReference type="EMBL" id="MDC2236825.1"/>
    </source>
</evidence>
<dbReference type="Proteomes" id="UP000460317">
    <property type="component" value="Unassembled WGS sequence"/>
</dbReference>
<dbReference type="Gene3D" id="2.130.10.10">
    <property type="entry name" value="YVTN repeat-like/Quinoprotein amine dehydrogenase"/>
    <property type="match status" value="2"/>
</dbReference>
<dbReference type="FunFam" id="3.40.50.2300:FF:000138">
    <property type="entry name" value="Two-component system sensor histidine kinase/response regulator"/>
    <property type="match status" value="1"/>
</dbReference>
<dbReference type="EMBL" id="CP083685">
    <property type="protein sequence ID" value="UYU92044.1"/>
    <property type="molecule type" value="Genomic_DNA"/>
</dbReference>
<accession>A0A0P0FJ65</accession>
<dbReference type="SUPFAM" id="SSF46689">
    <property type="entry name" value="Homeodomain-like"/>
    <property type="match status" value="1"/>
</dbReference>
<evidence type="ECO:0000256" key="10">
    <source>
        <dbReference type="ARBA" id="ARBA00023163"/>
    </source>
</evidence>
<proteinExistence type="predicted"/>
<feature type="transmembrane region" description="Helical" evidence="12">
    <location>
        <begin position="764"/>
        <end position="782"/>
    </location>
</feature>
<dbReference type="InterPro" id="IPR004358">
    <property type="entry name" value="Sig_transdc_His_kin-like_C"/>
</dbReference>
<evidence type="ECO:0000313" key="20">
    <source>
        <dbReference type="EMBL" id="UYU92044.1"/>
    </source>
</evidence>
<dbReference type="SUPFAM" id="SSF52172">
    <property type="entry name" value="CheY-like"/>
    <property type="match status" value="1"/>
</dbReference>
<dbReference type="EMBL" id="JAQNVG010000021">
    <property type="protein sequence ID" value="MDC2236825.1"/>
    <property type="molecule type" value="Genomic_DNA"/>
</dbReference>
<dbReference type="Proteomes" id="UP001156218">
    <property type="component" value="Chromosome"/>
</dbReference>
<evidence type="ECO:0000313" key="18">
    <source>
        <dbReference type="EMBL" id="UYU68739.1"/>
    </source>
</evidence>
<keyword evidence="10" id="KW-0804">Transcription</keyword>
<dbReference type="InterPro" id="IPR015943">
    <property type="entry name" value="WD40/YVTN_repeat-like_dom_sf"/>
</dbReference>
<evidence type="ECO:0000256" key="3">
    <source>
        <dbReference type="ARBA" id="ARBA00022553"/>
    </source>
</evidence>
<dbReference type="InterPro" id="IPR036097">
    <property type="entry name" value="HisK_dim/P_sf"/>
</dbReference>
<dbReference type="Pfam" id="PF02518">
    <property type="entry name" value="HATPase_c"/>
    <property type="match status" value="1"/>
</dbReference>
<dbReference type="InterPro" id="IPR013783">
    <property type="entry name" value="Ig-like_fold"/>
</dbReference>
<dbReference type="InterPro" id="IPR011006">
    <property type="entry name" value="CheY-like_superfamily"/>
</dbReference>
<dbReference type="Gene3D" id="1.10.10.60">
    <property type="entry name" value="Homeodomain-like"/>
    <property type="match status" value="1"/>
</dbReference>
<reference evidence="18 22" key="2">
    <citation type="submission" date="2021-06" db="EMBL/GenBank/DDBJ databases">
        <title>Interrogation of the integrated mobile genetic elements in gut-associated Bacteroides with a consensus prediction approach.</title>
        <authorList>
            <person name="Campbell D.E."/>
            <person name="Leigh J.R."/>
            <person name="Kim T."/>
            <person name="England W."/>
            <person name="Whitaker R.J."/>
            <person name="Degnan P.H."/>
        </authorList>
    </citation>
    <scope>NUCLEOTIDE SEQUENCE</scope>
    <source>
        <strain evidence="20">VPI-3443</strain>
        <strain evidence="19">VPI-BTDOT2</strain>
        <strain evidence="18 22">WAL8669</strain>
    </source>
</reference>
<keyword evidence="7 17" id="KW-0067">ATP-binding</keyword>
<keyword evidence="4" id="KW-0808">Transferase</keyword>
<evidence type="ECO:0000256" key="5">
    <source>
        <dbReference type="ARBA" id="ARBA00022741"/>
    </source>
</evidence>
<evidence type="ECO:0000259" key="15">
    <source>
        <dbReference type="PROSITE" id="PS50110"/>
    </source>
</evidence>
<dbReference type="GO" id="GO:0043565">
    <property type="term" value="F:sequence-specific DNA binding"/>
    <property type="evidence" value="ECO:0007669"/>
    <property type="project" value="InterPro"/>
</dbReference>
<feature type="domain" description="HTH araC/xylS-type" evidence="13">
    <location>
        <begin position="1231"/>
        <end position="1331"/>
    </location>
</feature>
<dbReference type="SUPFAM" id="SSF47384">
    <property type="entry name" value="Homodimeric domain of signal transducing histidine kinase"/>
    <property type="match status" value="1"/>
</dbReference>
<dbReference type="Pfam" id="PF00072">
    <property type="entry name" value="Response_reg"/>
    <property type="match status" value="1"/>
</dbReference>
<dbReference type="Pfam" id="PF12833">
    <property type="entry name" value="HTH_18"/>
    <property type="match status" value="1"/>
</dbReference>
<dbReference type="SUPFAM" id="SSF63829">
    <property type="entry name" value="Calcium-dependent phosphotriesterase"/>
    <property type="match status" value="3"/>
</dbReference>
<evidence type="ECO:0000313" key="22">
    <source>
        <dbReference type="Proteomes" id="UP001156218"/>
    </source>
</evidence>
<dbReference type="PROSITE" id="PS50109">
    <property type="entry name" value="HIS_KIN"/>
    <property type="match status" value="1"/>
</dbReference>
<evidence type="ECO:0000256" key="11">
    <source>
        <dbReference type="PROSITE-ProRule" id="PRU00169"/>
    </source>
</evidence>
<dbReference type="GO" id="GO:0003700">
    <property type="term" value="F:DNA-binding transcription factor activity"/>
    <property type="evidence" value="ECO:0007669"/>
    <property type="project" value="InterPro"/>
</dbReference>
<evidence type="ECO:0000256" key="8">
    <source>
        <dbReference type="ARBA" id="ARBA00023012"/>
    </source>
</evidence>
<reference evidence="17" key="3">
    <citation type="submission" date="2022-10" db="EMBL/GenBank/DDBJ databases">
        <title>Human gut microbiome strain richness.</title>
        <authorList>
            <person name="Chen-Liaw A."/>
        </authorList>
    </citation>
    <scope>NUCLEOTIDE SEQUENCE</scope>
    <source>
        <strain evidence="17">1001283st1_A3_1001283B150304_161114</strain>
    </source>
</reference>
<dbReference type="EMBL" id="WCSB01000035">
    <property type="protein sequence ID" value="KAB4447851.1"/>
    <property type="molecule type" value="Genomic_DNA"/>
</dbReference>
<dbReference type="InterPro" id="IPR005467">
    <property type="entry name" value="His_kinase_dom"/>
</dbReference>
<dbReference type="EC" id="2.7.13.3" evidence="2"/>
<dbReference type="Gene3D" id="2.60.40.10">
    <property type="entry name" value="Immunoglobulins"/>
    <property type="match status" value="1"/>
</dbReference>
<dbReference type="InterPro" id="IPR036890">
    <property type="entry name" value="HATPase_C_sf"/>
</dbReference>
<dbReference type="Pfam" id="PF07494">
    <property type="entry name" value="Reg_prop"/>
    <property type="match status" value="4"/>
</dbReference>
<evidence type="ECO:0000256" key="7">
    <source>
        <dbReference type="ARBA" id="ARBA00022840"/>
    </source>
</evidence>
<dbReference type="Pfam" id="PF00512">
    <property type="entry name" value="HisKA"/>
    <property type="match status" value="1"/>
</dbReference>
<dbReference type="PANTHER" id="PTHR43547">
    <property type="entry name" value="TWO-COMPONENT HISTIDINE KINASE"/>
    <property type="match status" value="1"/>
</dbReference>
<dbReference type="SMART" id="SM00448">
    <property type="entry name" value="REC"/>
    <property type="match status" value="1"/>
</dbReference>
<dbReference type="SMART" id="SM00387">
    <property type="entry name" value="HATPase_c"/>
    <property type="match status" value="1"/>
</dbReference>
<sequence length="1335" mass="153816">MKSRIIIIFYLLIYTLSGKAQSISFLHLTTDDGLPNNSISSIYQDEREFMWFGTRNGIGVYNGKKIKIYQKEKDISNSILYNDIYHITGDRNGHVFIMTNRGISVYDIEKDLFSTITRNNMKAQFFSGYLYAATSKQIFKYNGNKLEPFYKFPDNEGYIRKLYIHNDSILIGSDRGVYILTPQKELTHPITAGNISDIFRDSNGEYWITASSGHGLYRIQGEQIDRFQCKEEDPTTISSNFTHRCCEDTEGNIWIGTFNGLNKYDKNTGEFYRYFKQEHNKSLSHSSIWGLYCDKQGTIWIGTYSGGINYFNPQKQIYREYQASSKEEEGLSSPIIGRMLEDCEGNLWICTERGGINKYNPATRTYKRYLSKSSSCNLPHDNVRAVYYDSLQQVLWLGIHLKGLNRLDMKTGHFTQYKNKKGDSSSLPSNLVEDIIPYQKQLILATANGVTLFNPQTGKCKLLFQDKNALYNTISTIGLTLDHEGTLWIANNNSGACAYHFDSQKFSIYKHKNSNKHSLSSNSINSIYEDSQKRLWFCTNENGLDLYRKETDDFINFDKRKNGLASNVIYNICELSPEKLLVTTDKGFSILDYQHKEFRNYDELPLSCISENALYKSRKGEIFIGGTTGMISFQEKDLEQAPRSYRILPYRLTVNGENIQTGDQSGILHRNITYTPKITLKSIQNIFNIEYTTTDYIPFNKNKIVYRLEGFSDTWNVLEQNTITYTNLAPGNYTLIVKAENVNEKLVPPSRLQIEILPPFYRTIWAYLAYIISIIILTYYIIHTYHHRLKLQESLKYEKRHIEDIEKLNQAKLRFFTNISHEFRTPLTLIIGQMEMLLQVRSFNPNVYNKILGVYKSCLQLRELITELLDFRKQEQGHMTIKVCEHNMVHFIYEHYLLFLEYAAQRQITFNFEKSSNNISVWFDAKQMQKAINNLISNAFKYTKAGGTISIAVRKRNQEVLIEITDNGSGIAEKDIDKIFNRFYQADIDSPSHTGTGIGLALTKGIIELHHGNIDVSSELGEGTTFRIHLMTGKEHFTNDQICTNSNTSCSNEVTNLNLVYQQPLEQEKENIDNESIPKEGKYKILIVEDNDSLREMLVNIFKSLYTVITAVNGKEGLEKTCSEMPHIVISDIIMPEMSGTELCLAIKQNFDTCHIPVVLLTAKTTIEHNLEGLKMGADDYIAKPFNINILLSRCNNLVNNRIMLQEKFSKQPQINTLILTNNILDKKFMDKVTEIIENEIDNVNFSVDQLVAQMGIARTKLFTKLKAITGQTPSDLIMTIRLKRAAYLLKNNPELNISEISDRTGFSFPKYFSKCFKKKYHVTPQAYRKEEIQI</sequence>
<evidence type="ECO:0000256" key="9">
    <source>
        <dbReference type="ARBA" id="ARBA00023015"/>
    </source>
</evidence>
<dbReference type="CDD" id="cd00075">
    <property type="entry name" value="HATPase"/>
    <property type="match status" value="1"/>
</dbReference>
<dbReference type="SMART" id="SM00342">
    <property type="entry name" value="HTH_ARAC"/>
    <property type="match status" value="1"/>
</dbReference>
<dbReference type="GO" id="GO:0005524">
    <property type="term" value="F:ATP binding"/>
    <property type="evidence" value="ECO:0007669"/>
    <property type="project" value="UniProtKB-KW"/>
</dbReference>
<dbReference type="Gene3D" id="3.30.565.10">
    <property type="entry name" value="Histidine kinase-like ATPase, C-terminal domain"/>
    <property type="match status" value="1"/>
</dbReference>
<dbReference type="KEGG" id="btho:Btheta7330_00646"/>
<dbReference type="InterPro" id="IPR003661">
    <property type="entry name" value="HisK_dim/P_dom"/>
</dbReference>
<dbReference type="EMBL" id="CP083681">
    <property type="protein sequence ID" value="UYU73930.1"/>
    <property type="molecule type" value="Genomic_DNA"/>
</dbReference>
<gene>
    <name evidence="16" type="ORF">GAN93_23195</name>
    <name evidence="19" type="ORF">KQP59_12785</name>
    <name evidence="18" type="ORF">KQP68_10895</name>
    <name evidence="20" type="ORF">KQP74_05265</name>
    <name evidence="17" type="ORF">PO127_13845</name>
</gene>